<dbReference type="Gene3D" id="3.40.50.1980">
    <property type="entry name" value="Nitrogenase molybdenum iron protein domain"/>
    <property type="match status" value="2"/>
</dbReference>
<dbReference type="InterPro" id="IPR002491">
    <property type="entry name" value="ABC_transptr_periplasmic_BD"/>
</dbReference>
<dbReference type="GeneID" id="83543665"/>
<feature type="domain" description="Fe/B12 periplasmic-binding" evidence="1">
    <location>
        <begin position="39"/>
        <end position="302"/>
    </location>
</feature>
<evidence type="ECO:0000313" key="4">
    <source>
        <dbReference type="Proteomes" id="UP000198883"/>
    </source>
</evidence>
<dbReference type="STRING" id="97481.SAMN05444853_11523"/>
<evidence type="ECO:0000313" key="5">
    <source>
        <dbReference type="Proteomes" id="UP001224812"/>
    </source>
</evidence>
<accession>A0A1H7Y142</accession>
<dbReference type="EMBL" id="FOBN01000015">
    <property type="protein sequence ID" value="SEM38899.1"/>
    <property type="molecule type" value="Genomic_DNA"/>
</dbReference>
<evidence type="ECO:0000313" key="2">
    <source>
        <dbReference type="EMBL" id="MDP8085731.1"/>
    </source>
</evidence>
<dbReference type="Proteomes" id="UP000198883">
    <property type="component" value="Unassembled WGS sequence"/>
</dbReference>
<dbReference type="PROSITE" id="PS50983">
    <property type="entry name" value="FE_B12_PBP"/>
    <property type="match status" value="1"/>
</dbReference>
<evidence type="ECO:0000259" key="1">
    <source>
        <dbReference type="PROSITE" id="PS50983"/>
    </source>
</evidence>
<organism evidence="3 4">
    <name type="scientific">Phocoenobacter skyensis</name>
    <dbReference type="NCBI Taxonomy" id="97481"/>
    <lineage>
        <taxon>Bacteria</taxon>
        <taxon>Pseudomonadati</taxon>
        <taxon>Pseudomonadota</taxon>
        <taxon>Gammaproteobacteria</taxon>
        <taxon>Pasteurellales</taxon>
        <taxon>Pasteurellaceae</taxon>
        <taxon>Phocoenobacter</taxon>
    </lineage>
</organism>
<dbReference type="SUPFAM" id="SSF53807">
    <property type="entry name" value="Helical backbone' metal receptor"/>
    <property type="match status" value="1"/>
</dbReference>
<reference evidence="4" key="2">
    <citation type="submission" date="2016-10" db="EMBL/GenBank/DDBJ databases">
        <authorList>
            <person name="Varghese N."/>
            <person name="Submissions S."/>
        </authorList>
    </citation>
    <scope>NUCLEOTIDE SEQUENCE [LARGE SCALE GENOMIC DNA]</scope>
    <source>
        <strain evidence="4">DSM 24204</strain>
    </source>
</reference>
<reference evidence="2 5" key="3">
    <citation type="journal article" date="2023" name="Front. Microbiol.">
        <title>Phylogeography and host specificity of Pasteurellaceae pathogenic to sea-farmed fish in the north-east Atlantic.</title>
        <authorList>
            <person name="Gulla S."/>
            <person name="Colquhoun D.J."/>
            <person name="Olsen A.B."/>
            <person name="Spilsberg B."/>
            <person name="Lagesen K."/>
            <person name="Aakesson C.P."/>
            <person name="Strom S."/>
            <person name="Manji F."/>
            <person name="Birkbeck T.H."/>
            <person name="Nilsen H.K."/>
        </authorList>
    </citation>
    <scope>NUCLEOTIDE SEQUENCE [LARGE SCALE GENOMIC DNA]</scope>
    <source>
        <strain evidence="2 5">VIO11850</strain>
    </source>
</reference>
<dbReference type="PANTHER" id="PTHR30535">
    <property type="entry name" value="VITAMIN B12-BINDING PROTEIN"/>
    <property type="match status" value="1"/>
</dbReference>
<evidence type="ECO:0000313" key="3">
    <source>
        <dbReference type="EMBL" id="SEM38899.1"/>
    </source>
</evidence>
<keyword evidence="5" id="KW-1185">Reference proteome</keyword>
<dbReference type="Pfam" id="PF01497">
    <property type="entry name" value="Peripla_BP_2"/>
    <property type="match status" value="1"/>
</dbReference>
<dbReference type="AlphaFoldDB" id="A0A1H7Y142"/>
<dbReference type="EMBL" id="JASAVS010000015">
    <property type="protein sequence ID" value="MDP8085731.1"/>
    <property type="molecule type" value="Genomic_DNA"/>
</dbReference>
<gene>
    <name evidence="2" type="ORF">QJT92_07350</name>
    <name evidence="3" type="ORF">SAMN05444853_11523</name>
</gene>
<protein>
    <submittedName>
        <fullName evidence="2">ABC transporter substrate-binding protein</fullName>
    </submittedName>
    <submittedName>
        <fullName evidence="3">Iron complex transport system substrate-binding protein</fullName>
    </submittedName>
</protein>
<reference evidence="3" key="1">
    <citation type="submission" date="2016-10" db="EMBL/GenBank/DDBJ databases">
        <authorList>
            <person name="de Groot N.N."/>
        </authorList>
    </citation>
    <scope>NUCLEOTIDE SEQUENCE [LARGE SCALE GENOMIC DNA]</scope>
    <source>
        <strain evidence="3">DSM 24204</strain>
    </source>
</reference>
<proteinExistence type="predicted"/>
<dbReference type="OrthoDB" id="9797736at2"/>
<dbReference type="Proteomes" id="UP001224812">
    <property type="component" value="Unassembled WGS sequence"/>
</dbReference>
<sequence>MSLKIRPSRFGFNLLSRGKLATFFMLITLSVPVNATYHRIVSTTGNASQIIAELGLANNLVAVDTTSTLPADIMKNKPKIGYRRALSSEGILAMNPDLVILAPDAGPPNVIAQLKASKVNTITIADKKSLTGVVDDINLIAETLGATQQAKPLVERIHSDSAVITNIIKSYPSQPKIAFFMDGGVDRFMGFGDATAGDGMINIVGGQNIFKNHFKSVKPVSLESLSVSDMDMIIIASRGRSADSSAKLALALDKYAKLAVTKAGRKGCVFTIGIVEGLGFGPDLTQPAKEIAQAAKLCVTKKEE</sequence>
<dbReference type="InterPro" id="IPR050902">
    <property type="entry name" value="ABC_Transporter_SBP"/>
</dbReference>
<name>A0A1H7Y142_9PAST</name>
<dbReference type="PANTHER" id="PTHR30535:SF4">
    <property type="entry name" value="HEMIN-BINDING PERIPLASMIC PROTEIN HMUT"/>
    <property type="match status" value="1"/>
</dbReference>
<dbReference type="RefSeq" id="WP_090922148.1">
    <property type="nucleotide sequence ID" value="NZ_CP016180.1"/>
</dbReference>